<protein>
    <submittedName>
        <fullName evidence="2">Uncharacterized protein</fullName>
    </submittedName>
</protein>
<reference evidence="2 3" key="1">
    <citation type="submission" date="2019-03" db="EMBL/GenBank/DDBJ databases">
        <title>Genomic Encyclopedia of Type Strains, Phase IV (KMG-IV): sequencing the most valuable type-strain genomes for metagenomic binning, comparative biology and taxonomic classification.</title>
        <authorList>
            <person name="Goeker M."/>
        </authorList>
    </citation>
    <scope>NUCLEOTIDE SEQUENCE [LARGE SCALE GENOMIC DNA]</scope>
    <source>
        <strain evidence="2 3">DSM 103792</strain>
    </source>
</reference>
<name>A0A4R6URP9_9GAMM</name>
<keyword evidence="3" id="KW-1185">Reference proteome</keyword>
<dbReference type="RefSeq" id="WP_133588713.1">
    <property type="nucleotide sequence ID" value="NZ_CP037953.1"/>
</dbReference>
<proteinExistence type="predicted"/>
<keyword evidence="1" id="KW-1133">Transmembrane helix</keyword>
<gene>
    <name evidence="2" type="ORF">EV696_103325</name>
</gene>
<dbReference type="Proteomes" id="UP000295375">
    <property type="component" value="Unassembled WGS sequence"/>
</dbReference>
<accession>A0A4R6URP9</accession>
<dbReference type="AlphaFoldDB" id="A0A4R6URP9"/>
<sequence length="60" mass="6800">MKSIGFPAPVMPTSFATGMFTADRMLRGAATLWLCAALFGQFFFLLHREFLPPFDMVRQL</sequence>
<comment type="caution">
    <text evidence="2">The sequence shown here is derived from an EMBL/GenBank/DDBJ whole genome shotgun (WGS) entry which is preliminary data.</text>
</comment>
<dbReference type="EMBL" id="SNYM01000003">
    <property type="protein sequence ID" value="TDQ49950.1"/>
    <property type="molecule type" value="Genomic_DNA"/>
</dbReference>
<feature type="transmembrane region" description="Helical" evidence="1">
    <location>
        <begin position="25"/>
        <end position="46"/>
    </location>
</feature>
<organism evidence="2 3">
    <name type="scientific">Permianibacter aggregans</name>
    <dbReference type="NCBI Taxonomy" id="1510150"/>
    <lineage>
        <taxon>Bacteria</taxon>
        <taxon>Pseudomonadati</taxon>
        <taxon>Pseudomonadota</taxon>
        <taxon>Gammaproteobacteria</taxon>
        <taxon>Pseudomonadales</taxon>
        <taxon>Pseudomonadaceae</taxon>
        <taxon>Permianibacter</taxon>
    </lineage>
</organism>
<evidence type="ECO:0000313" key="2">
    <source>
        <dbReference type="EMBL" id="TDQ49950.1"/>
    </source>
</evidence>
<evidence type="ECO:0000313" key="3">
    <source>
        <dbReference type="Proteomes" id="UP000295375"/>
    </source>
</evidence>
<keyword evidence="1" id="KW-0472">Membrane</keyword>
<keyword evidence="1" id="KW-0812">Transmembrane</keyword>
<evidence type="ECO:0000256" key="1">
    <source>
        <dbReference type="SAM" id="Phobius"/>
    </source>
</evidence>